<keyword evidence="3" id="KW-1185">Reference proteome</keyword>
<dbReference type="OrthoDB" id="1304043at2759"/>
<name>A0A371GUV9_MUCPR</name>
<protein>
    <submittedName>
        <fullName evidence="2">Uncharacterized protein</fullName>
    </submittedName>
</protein>
<evidence type="ECO:0000313" key="2">
    <source>
        <dbReference type="EMBL" id="RDX94328.1"/>
    </source>
</evidence>
<proteinExistence type="predicted"/>
<dbReference type="EMBL" id="QJKJ01004394">
    <property type="protein sequence ID" value="RDX94328.1"/>
    <property type="molecule type" value="Genomic_DNA"/>
</dbReference>
<evidence type="ECO:0000313" key="3">
    <source>
        <dbReference type="Proteomes" id="UP000257109"/>
    </source>
</evidence>
<dbReference type="AlphaFoldDB" id="A0A371GUV9"/>
<feature type="non-terminal residue" evidence="2">
    <location>
        <position position="1"/>
    </location>
</feature>
<evidence type="ECO:0000256" key="1">
    <source>
        <dbReference type="SAM" id="MobiDB-lite"/>
    </source>
</evidence>
<accession>A0A371GUV9</accession>
<reference evidence="2" key="1">
    <citation type="submission" date="2018-05" db="EMBL/GenBank/DDBJ databases">
        <title>Draft genome of Mucuna pruriens seed.</title>
        <authorList>
            <person name="Nnadi N.E."/>
            <person name="Vos R."/>
            <person name="Hasami M.H."/>
            <person name="Devisetty U.K."/>
            <person name="Aguiy J.C."/>
        </authorList>
    </citation>
    <scope>NUCLEOTIDE SEQUENCE [LARGE SCALE GENOMIC DNA]</scope>
    <source>
        <strain evidence="2">JCA_2017</strain>
    </source>
</reference>
<gene>
    <name evidence="2" type="ORF">CR513_23296</name>
</gene>
<comment type="caution">
    <text evidence="2">The sequence shown here is derived from an EMBL/GenBank/DDBJ whole genome shotgun (WGS) entry which is preliminary data.</text>
</comment>
<dbReference type="Proteomes" id="UP000257109">
    <property type="component" value="Unassembled WGS sequence"/>
</dbReference>
<organism evidence="2 3">
    <name type="scientific">Mucuna pruriens</name>
    <name type="common">Velvet bean</name>
    <name type="synonym">Dolichos pruriens</name>
    <dbReference type="NCBI Taxonomy" id="157652"/>
    <lineage>
        <taxon>Eukaryota</taxon>
        <taxon>Viridiplantae</taxon>
        <taxon>Streptophyta</taxon>
        <taxon>Embryophyta</taxon>
        <taxon>Tracheophyta</taxon>
        <taxon>Spermatophyta</taxon>
        <taxon>Magnoliopsida</taxon>
        <taxon>eudicotyledons</taxon>
        <taxon>Gunneridae</taxon>
        <taxon>Pentapetalae</taxon>
        <taxon>rosids</taxon>
        <taxon>fabids</taxon>
        <taxon>Fabales</taxon>
        <taxon>Fabaceae</taxon>
        <taxon>Papilionoideae</taxon>
        <taxon>50 kb inversion clade</taxon>
        <taxon>NPAAA clade</taxon>
        <taxon>indigoferoid/millettioid clade</taxon>
        <taxon>Phaseoleae</taxon>
        <taxon>Mucuna</taxon>
    </lineage>
</organism>
<feature type="region of interest" description="Disordered" evidence="1">
    <location>
        <begin position="1"/>
        <end position="29"/>
    </location>
</feature>
<sequence>MELKGGSLRRGPNEKKKNRAKDGMVMVPKGNGRLVSCTEEEGGVVRMKIVVRKSELKQLMEVMCGVKSTMSVSSVEQRLNLLWNKKYASTHRHNCWTPVLQTIPEEKFV</sequence>